<keyword evidence="3" id="KW-0472">Membrane</keyword>
<keyword evidence="3" id="KW-1133">Transmembrane helix</keyword>
<feature type="compositionally biased region" description="Gly residues" evidence="2">
    <location>
        <begin position="934"/>
        <end position="948"/>
    </location>
</feature>
<dbReference type="GeneID" id="17265097"/>
<feature type="compositionally biased region" description="Low complexity" evidence="2">
    <location>
        <begin position="1030"/>
        <end position="1041"/>
    </location>
</feature>
<feature type="transmembrane region" description="Helical" evidence="3">
    <location>
        <begin position="1284"/>
        <end position="1302"/>
    </location>
</feature>
<feature type="transmembrane region" description="Helical" evidence="3">
    <location>
        <begin position="1110"/>
        <end position="1135"/>
    </location>
</feature>
<protein>
    <recommendedName>
        <fullName evidence="6">Ion transport domain-containing protein</fullName>
    </recommendedName>
</protein>
<dbReference type="PANTHER" id="PTHR10582:SF2">
    <property type="entry name" value="INACTIVE"/>
    <property type="match status" value="1"/>
</dbReference>
<dbReference type="Proteomes" id="UP000013827">
    <property type="component" value="Unassembled WGS sequence"/>
</dbReference>
<feature type="transmembrane region" description="Helical" evidence="3">
    <location>
        <begin position="1418"/>
        <end position="1437"/>
    </location>
</feature>
<keyword evidence="3" id="KW-0812">Transmembrane</keyword>
<dbReference type="Gene3D" id="2.130.10.10">
    <property type="entry name" value="YVTN repeat-like/Quinoprotein amine dehydrogenase"/>
    <property type="match status" value="3"/>
</dbReference>
<dbReference type="RefSeq" id="XP_005772025.1">
    <property type="nucleotide sequence ID" value="XM_005771968.1"/>
</dbReference>
<dbReference type="SMART" id="SM00320">
    <property type="entry name" value="WD40"/>
    <property type="match status" value="5"/>
</dbReference>
<feature type="transmembrane region" description="Helical" evidence="3">
    <location>
        <begin position="1323"/>
        <end position="1344"/>
    </location>
</feature>
<dbReference type="InterPro" id="IPR024862">
    <property type="entry name" value="TRPV"/>
</dbReference>
<keyword evidence="1" id="KW-0677">Repeat</keyword>
<reference evidence="5" key="1">
    <citation type="journal article" date="2013" name="Nature">
        <title>Pan genome of the phytoplankton Emiliania underpins its global distribution.</title>
        <authorList>
            <person name="Read B.A."/>
            <person name="Kegel J."/>
            <person name="Klute M.J."/>
            <person name="Kuo A."/>
            <person name="Lefebvre S.C."/>
            <person name="Maumus F."/>
            <person name="Mayer C."/>
            <person name="Miller J."/>
            <person name="Monier A."/>
            <person name="Salamov A."/>
            <person name="Young J."/>
            <person name="Aguilar M."/>
            <person name="Claverie J.M."/>
            <person name="Frickenhaus S."/>
            <person name="Gonzalez K."/>
            <person name="Herman E.K."/>
            <person name="Lin Y.C."/>
            <person name="Napier J."/>
            <person name="Ogata H."/>
            <person name="Sarno A.F."/>
            <person name="Shmutz J."/>
            <person name="Schroeder D."/>
            <person name="de Vargas C."/>
            <person name="Verret F."/>
            <person name="von Dassow P."/>
            <person name="Valentin K."/>
            <person name="Van de Peer Y."/>
            <person name="Wheeler G."/>
            <person name="Dacks J.B."/>
            <person name="Delwiche C.F."/>
            <person name="Dyhrman S.T."/>
            <person name="Glockner G."/>
            <person name="John U."/>
            <person name="Richards T."/>
            <person name="Worden A.Z."/>
            <person name="Zhang X."/>
            <person name="Grigoriev I.V."/>
            <person name="Allen A.E."/>
            <person name="Bidle K."/>
            <person name="Borodovsky M."/>
            <person name="Bowler C."/>
            <person name="Brownlee C."/>
            <person name="Cock J.M."/>
            <person name="Elias M."/>
            <person name="Gladyshev V.N."/>
            <person name="Groth M."/>
            <person name="Guda C."/>
            <person name="Hadaegh A."/>
            <person name="Iglesias-Rodriguez M.D."/>
            <person name="Jenkins J."/>
            <person name="Jones B.M."/>
            <person name="Lawson T."/>
            <person name="Leese F."/>
            <person name="Lindquist E."/>
            <person name="Lobanov A."/>
            <person name="Lomsadze A."/>
            <person name="Malik S.B."/>
            <person name="Marsh M.E."/>
            <person name="Mackinder L."/>
            <person name="Mock T."/>
            <person name="Mueller-Roeber B."/>
            <person name="Pagarete A."/>
            <person name="Parker M."/>
            <person name="Probert I."/>
            <person name="Quesneville H."/>
            <person name="Raines C."/>
            <person name="Rensing S.A."/>
            <person name="Riano-Pachon D.M."/>
            <person name="Richier S."/>
            <person name="Rokitta S."/>
            <person name="Shiraiwa Y."/>
            <person name="Soanes D.M."/>
            <person name="van der Giezen M."/>
            <person name="Wahlund T.M."/>
            <person name="Williams B."/>
            <person name="Wilson W."/>
            <person name="Wolfe G."/>
            <person name="Wurch L.L."/>
        </authorList>
    </citation>
    <scope>NUCLEOTIDE SEQUENCE</scope>
</reference>
<evidence type="ECO:0000313" key="4">
    <source>
        <dbReference type="EnsemblProtists" id="EOD19596"/>
    </source>
</evidence>
<dbReference type="GO" id="GO:0005886">
    <property type="term" value="C:plasma membrane"/>
    <property type="evidence" value="ECO:0007669"/>
    <property type="project" value="TreeGrafter"/>
</dbReference>
<feature type="region of interest" description="Disordered" evidence="2">
    <location>
        <begin position="928"/>
        <end position="969"/>
    </location>
</feature>
<reference evidence="4" key="2">
    <citation type="submission" date="2024-10" db="UniProtKB">
        <authorList>
            <consortium name="EnsemblProtists"/>
        </authorList>
    </citation>
    <scope>IDENTIFICATION</scope>
</reference>
<dbReference type="PaxDb" id="2903-EOD19596"/>
<dbReference type="InterPro" id="IPR036322">
    <property type="entry name" value="WD40_repeat_dom_sf"/>
</dbReference>
<feature type="region of interest" description="Disordered" evidence="2">
    <location>
        <begin position="993"/>
        <end position="1041"/>
    </location>
</feature>
<feature type="transmembrane region" description="Helical" evidence="3">
    <location>
        <begin position="1253"/>
        <end position="1272"/>
    </location>
</feature>
<dbReference type="SUPFAM" id="SSF50978">
    <property type="entry name" value="WD40 repeat-like"/>
    <property type="match status" value="2"/>
</dbReference>
<dbReference type="HOGENOM" id="CLU_003737_0_0_1"/>
<feature type="transmembrane region" description="Helical" evidence="3">
    <location>
        <begin position="1194"/>
        <end position="1221"/>
    </location>
</feature>
<dbReference type="InterPro" id="IPR015943">
    <property type="entry name" value="WD40/YVTN_repeat-like_dom_sf"/>
</dbReference>
<accession>A0A0D3J7W1</accession>
<feature type="transmembrane region" description="Helical" evidence="3">
    <location>
        <begin position="1227"/>
        <end position="1246"/>
    </location>
</feature>
<keyword evidence="5" id="KW-1185">Reference proteome</keyword>
<organism evidence="4 5">
    <name type="scientific">Emiliania huxleyi (strain CCMP1516)</name>
    <dbReference type="NCBI Taxonomy" id="280463"/>
    <lineage>
        <taxon>Eukaryota</taxon>
        <taxon>Haptista</taxon>
        <taxon>Haptophyta</taxon>
        <taxon>Prymnesiophyceae</taxon>
        <taxon>Isochrysidales</taxon>
        <taxon>Noelaerhabdaceae</taxon>
        <taxon>Emiliania</taxon>
    </lineage>
</organism>
<feature type="region of interest" description="Disordered" evidence="2">
    <location>
        <begin position="27"/>
        <end position="95"/>
    </location>
</feature>
<evidence type="ECO:0000256" key="2">
    <source>
        <dbReference type="SAM" id="MobiDB-lite"/>
    </source>
</evidence>
<dbReference type="KEGG" id="ehx:EMIHUDRAFT_451175"/>
<evidence type="ECO:0008006" key="6">
    <source>
        <dbReference type="Google" id="ProtNLM"/>
    </source>
</evidence>
<dbReference type="InterPro" id="IPR001680">
    <property type="entry name" value="WD40_rpt"/>
</dbReference>
<name>A0A0D3J7W1_EMIH1</name>
<evidence type="ECO:0000256" key="1">
    <source>
        <dbReference type="ARBA" id="ARBA00022737"/>
    </source>
</evidence>
<sequence length="1569" mass="169166">MIINPNHQHLNESTEDLDGTELATAAAAALSGQRTSVDSPPAADGPDPPRNPRPPTDMRAQSFNDDLLPERRREMTGAPADARTRPRRRPTPASLGNVYEKRYHETVISVAISADDSFFAAGGAGRKAMVWRVEDGELFASFETRDTITSIAFVGDALLAGTFDKRLHGFSLRISAASEQGGAGERSLFNQELFSESFPGQVTAISCATDSADRGSESALIAVGGTDRNAQGDVLAVALSSSGSLLAIGGECSLLAIGGEWNLAEVHALTPLESRQIATFRLRAIDVGGVVHSLAFAPFADSAGPASGFSPPPSPAPFSGGVAFSGDGETLAIAGEHAVTLLDCGLLLVGGFDQLVRMYPVQTRTDDEPMSHGLVGLKGGDIGYVSVFDARADGPARTDELVCSLRATKQVRVATFSADGRFLAFGGFDERVTIITHLPVRGRDGEIERLSLHELTARLSGAARGGDASEPPAMTRVAPSLVDFLGTLRLAPAKEPPPDLPAAEECSRTLDFSASARRPAFIWYACALSHEATAPRFCVHGGPDKQLTVRDASTGRVLHELPIGGTVWCLSIGPANRCAVSGEFQLVQVVDLESAGLVLSLPHTGENPSYSVALTESAVIYTQENTCVRYGRDGSTDGSTYGWGDLPFRGAGQLVRGDLPSYAALAKLVRMPMAKNIHAGWASLRSLALLQPWLINCREQSSGATFLQLAVTHGVDGAMLDTLLAEVPIIGLLRAHHPERVGGGAASAWHAALDQRSDIWVSRLVQAVVSGRVYATPAAMSPIAETFGALARKFPRQYLRLLSEMPLAFEDSCRLRSPHTRRLQVEVCGSRRFLLDGWWEDHYAASGLNFGFSPRALLAWAHSWIAEPDKLRRRTIYADGGLRAGNSGRGEQWWSVEALVCSLLVRLRDCWVACCCAVCRRCCEEEEAADSPGGQRGGGGGRGGGLRTTGGASAGQYRPVEGGAASSPHHKVGSLFRSLALLQGAVDQQRSGYAVLTESTPPPSSRRRKRGADGTTTHERKGGRSPPLLSRDASAVSDPASASSNASAAEMAAVARVQQVPFCEFAGFATNHLALIVDASIATGDRTVFKSPSVEALLHFKWRAFGSVIWWLHTALWLSYTLATAVFAYAATYYFTDSQSAWKAMPFSFRAPYDYFMDEDAPLMDELQDCAKKFGFPLLPKPPGGQRTARDHCVFYLILALVSSLTSLALGAVVVFISTAVSSQGSAVLGLAGVVFFFINTMYIVVSAAVIRFFYVVMQLLGLAVVHFGASMDQGLLGPEVTRMLLAIGMGLQWVELIRILTRHPEFGELYQMVIETFSQTRYFIYFMLMVTCMGSLTLGLLLFDVHTVIDYPPDMDYSSEMLLLDEKYEQTATGTIDLWYNFGDIFRSFHSTIDIFFFGTKSDAVESALLEVLPARYIAMGLQIFSQVVLLNLLIAKINDAYAKIKAPSPVGLFLLFSASHPVLSFSQASSLLSSNFQQALILIEYEIIAQALFSTRGGRWPRWLHICMPPAEPPERDRITDLHEELQTVREANARLEAALEAIAAGQATQEASMRRLEALVRAAAES</sequence>
<dbReference type="EnsemblProtists" id="EOD19596">
    <property type="protein sequence ID" value="EOD19596"/>
    <property type="gene ID" value="EMIHUDRAFT_451175"/>
</dbReference>
<dbReference type="PANTHER" id="PTHR10582">
    <property type="entry name" value="TRANSIENT RECEPTOR POTENTIAL ION CHANNEL PROTEIN"/>
    <property type="match status" value="1"/>
</dbReference>
<feature type="compositionally biased region" description="Pro residues" evidence="2">
    <location>
        <begin position="46"/>
        <end position="55"/>
    </location>
</feature>
<evidence type="ECO:0000256" key="3">
    <source>
        <dbReference type="SAM" id="Phobius"/>
    </source>
</evidence>
<dbReference type="GO" id="GO:0098703">
    <property type="term" value="P:calcium ion import across plasma membrane"/>
    <property type="evidence" value="ECO:0007669"/>
    <property type="project" value="TreeGrafter"/>
</dbReference>
<evidence type="ECO:0000313" key="5">
    <source>
        <dbReference type="Proteomes" id="UP000013827"/>
    </source>
</evidence>
<proteinExistence type="predicted"/>
<dbReference type="GO" id="GO:0005216">
    <property type="term" value="F:monoatomic ion channel activity"/>
    <property type="evidence" value="ECO:0007669"/>
    <property type="project" value="InterPro"/>
</dbReference>